<keyword evidence="11" id="KW-1185">Reference proteome</keyword>
<feature type="transmembrane region" description="Helical" evidence="8">
    <location>
        <begin position="144"/>
        <end position="162"/>
    </location>
</feature>
<dbReference type="GO" id="GO:0042910">
    <property type="term" value="F:xenobiotic transmembrane transporter activity"/>
    <property type="evidence" value="ECO:0007669"/>
    <property type="project" value="InterPro"/>
</dbReference>
<feature type="transmembrane region" description="Helical" evidence="8">
    <location>
        <begin position="317"/>
        <end position="335"/>
    </location>
</feature>
<dbReference type="Pfam" id="PF07690">
    <property type="entry name" value="MFS_1"/>
    <property type="match status" value="1"/>
</dbReference>
<feature type="transmembrane region" description="Helical" evidence="8">
    <location>
        <begin position="174"/>
        <end position="194"/>
    </location>
</feature>
<dbReference type="PANTHER" id="PTHR43124:SF3">
    <property type="entry name" value="CHLORAMPHENICOL EFFLUX PUMP RV0191"/>
    <property type="match status" value="1"/>
</dbReference>
<comment type="similarity">
    <text evidence="2">Belongs to the major facilitator superfamily. Bcr/CmlA family.</text>
</comment>
<feature type="transmembrane region" description="Helical" evidence="8">
    <location>
        <begin position="86"/>
        <end position="105"/>
    </location>
</feature>
<dbReference type="InterPro" id="IPR004812">
    <property type="entry name" value="Efflux_drug-R_Bcr/CmlA"/>
</dbReference>
<dbReference type="EMBL" id="VYUY01000015">
    <property type="protein sequence ID" value="KAA9132242.1"/>
    <property type="molecule type" value="Genomic_DNA"/>
</dbReference>
<dbReference type="InterPro" id="IPR036259">
    <property type="entry name" value="MFS_trans_sf"/>
</dbReference>
<evidence type="ECO:0000256" key="7">
    <source>
        <dbReference type="ARBA" id="ARBA00023136"/>
    </source>
</evidence>
<dbReference type="CDD" id="cd17320">
    <property type="entry name" value="MFS_MdfA_MDR_like"/>
    <property type="match status" value="1"/>
</dbReference>
<feature type="domain" description="Major facilitator superfamily (MFS) profile" evidence="9">
    <location>
        <begin position="20"/>
        <end position="406"/>
    </location>
</feature>
<evidence type="ECO:0000256" key="4">
    <source>
        <dbReference type="ARBA" id="ARBA00022475"/>
    </source>
</evidence>
<evidence type="ECO:0000256" key="3">
    <source>
        <dbReference type="ARBA" id="ARBA00022448"/>
    </source>
</evidence>
<evidence type="ECO:0000313" key="11">
    <source>
        <dbReference type="Proteomes" id="UP000326838"/>
    </source>
</evidence>
<organism evidence="10 11">
    <name type="scientific">Microbacterium caowuchunii</name>
    <dbReference type="NCBI Taxonomy" id="2614638"/>
    <lineage>
        <taxon>Bacteria</taxon>
        <taxon>Bacillati</taxon>
        <taxon>Actinomycetota</taxon>
        <taxon>Actinomycetes</taxon>
        <taxon>Micrococcales</taxon>
        <taxon>Microbacteriaceae</taxon>
        <taxon>Microbacterium</taxon>
    </lineage>
</organism>
<dbReference type="RefSeq" id="WP_150893965.1">
    <property type="nucleotide sequence ID" value="NZ_VYUY01000015.1"/>
</dbReference>
<keyword evidence="5 8" id="KW-0812">Transmembrane</keyword>
<feature type="transmembrane region" description="Helical" evidence="8">
    <location>
        <begin position="224"/>
        <end position="249"/>
    </location>
</feature>
<dbReference type="PROSITE" id="PS50850">
    <property type="entry name" value="MFS"/>
    <property type="match status" value="1"/>
</dbReference>
<feature type="transmembrane region" description="Helical" evidence="8">
    <location>
        <begin position="261"/>
        <end position="279"/>
    </location>
</feature>
<feature type="transmembrane region" description="Helical" evidence="8">
    <location>
        <begin position="291"/>
        <end position="311"/>
    </location>
</feature>
<dbReference type="InterPro" id="IPR050189">
    <property type="entry name" value="MFS_Efflux_Transporters"/>
</dbReference>
<evidence type="ECO:0000256" key="5">
    <source>
        <dbReference type="ARBA" id="ARBA00022692"/>
    </source>
</evidence>
<evidence type="ECO:0000256" key="1">
    <source>
        <dbReference type="ARBA" id="ARBA00004651"/>
    </source>
</evidence>
<dbReference type="PROSITE" id="PS00216">
    <property type="entry name" value="SUGAR_TRANSPORT_1"/>
    <property type="match status" value="1"/>
</dbReference>
<evidence type="ECO:0000259" key="9">
    <source>
        <dbReference type="PROSITE" id="PS50850"/>
    </source>
</evidence>
<gene>
    <name evidence="10" type="ORF">F6B40_11075</name>
</gene>
<dbReference type="NCBIfam" id="TIGR00710">
    <property type="entry name" value="efflux_Bcr_CflA"/>
    <property type="match status" value="1"/>
</dbReference>
<dbReference type="InterPro" id="IPR011701">
    <property type="entry name" value="MFS"/>
</dbReference>
<feature type="transmembrane region" description="Helical" evidence="8">
    <location>
        <begin position="53"/>
        <end position="74"/>
    </location>
</feature>
<dbReference type="InterPro" id="IPR005829">
    <property type="entry name" value="Sugar_transporter_CS"/>
</dbReference>
<dbReference type="PRINTS" id="PR01036">
    <property type="entry name" value="TCRTETB"/>
</dbReference>
<evidence type="ECO:0000256" key="2">
    <source>
        <dbReference type="ARBA" id="ARBA00006236"/>
    </source>
</evidence>
<evidence type="ECO:0000313" key="10">
    <source>
        <dbReference type="EMBL" id="KAA9132242.1"/>
    </source>
</evidence>
<dbReference type="GO" id="GO:1990961">
    <property type="term" value="P:xenobiotic detoxification by transmembrane export across the plasma membrane"/>
    <property type="evidence" value="ECO:0007669"/>
    <property type="project" value="InterPro"/>
</dbReference>
<keyword evidence="6 8" id="KW-1133">Transmembrane helix</keyword>
<feature type="transmembrane region" description="Helical" evidence="8">
    <location>
        <begin position="111"/>
        <end position="132"/>
    </location>
</feature>
<name>A0A5N0TB79_9MICO</name>
<dbReference type="SUPFAM" id="SSF103473">
    <property type="entry name" value="MFS general substrate transporter"/>
    <property type="match status" value="1"/>
</dbReference>
<accession>A0A5N0TB79</accession>
<feature type="transmembrane region" description="Helical" evidence="8">
    <location>
        <begin position="379"/>
        <end position="401"/>
    </location>
</feature>
<dbReference type="PANTHER" id="PTHR43124">
    <property type="entry name" value="PURINE EFFLUX PUMP PBUE"/>
    <property type="match status" value="1"/>
</dbReference>
<keyword evidence="4" id="KW-1003">Cell membrane</keyword>
<comment type="subcellular location">
    <subcellularLocation>
        <location evidence="1">Cell membrane</location>
        <topology evidence="1">Multi-pass membrane protein</topology>
    </subcellularLocation>
</comment>
<dbReference type="Proteomes" id="UP000326838">
    <property type="component" value="Unassembled WGS sequence"/>
</dbReference>
<keyword evidence="3" id="KW-0813">Transport</keyword>
<feature type="transmembrane region" description="Helical" evidence="8">
    <location>
        <begin position="347"/>
        <end position="367"/>
    </location>
</feature>
<dbReference type="GO" id="GO:0005886">
    <property type="term" value="C:plasma membrane"/>
    <property type="evidence" value="ECO:0007669"/>
    <property type="project" value="UniProtKB-SubCell"/>
</dbReference>
<dbReference type="AlphaFoldDB" id="A0A5N0TB79"/>
<sequence length="426" mass="43335">MSSGGRGPRAGAPVTLTAGLILVLGLLMTVNPITSNIYLPALGEMAEDLGTTVAGAQFALTGFLLGVAGGQLIVGALADSLGRRRVLLWGLAVLCAAGVLVAAAPTLGVLIAGRVLQGLGSSAAIVVARAVVSDTARGTQAARAYSLLMGMLAAGPLIGPLLGTMLLQLGGWRITFVGLLVMSVLYFVVAALTVPETLPKDLRTPVRIGRLLGNYRRLVREPGYLGNALAMGAGFAALATHVSASSFVAQDVLRTDEFGFSFLYICYALAVMGGSALNAPLSARFGPRRMLVASQLVAVASLAALVVLATLGPFTVWTFLATIVPGCASASALLANATTLTLARVAFAAGSGAALMGFMQFTLGAVISPLGGVLGPNTAAPMAIVMLGCVLASAAFGAWGWRAERRAALRSSTHPDSVLHTKGERP</sequence>
<comment type="caution">
    <text evidence="10">The sequence shown here is derived from an EMBL/GenBank/DDBJ whole genome shotgun (WGS) entry which is preliminary data.</text>
</comment>
<dbReference type="Gene3D" id="1.20.1720.10">
    <property type="entry name" value="Multidrug resistance protein D"/>
    <property type="match status" value="1"/>
</dbReference>
<keyword evidence="7 8" id="KW-0472">Membrane</keyword>
<proteinExistence type="inferred from homology"/>
<protein>
    <submittedName>
        <fullName evidence="10">Multidrug effflux MFS transporter</fullName>
    </submittedName>
</protein>
<dbReference type="InterPro" id="IPR020846">
    <property type="entry name" value="MFS_dom"/>
</dbReference>
<feature type="transmembrane region" description="Helical" evidence="8">
    <location>
        <begin position="12"/>
        <end position="33"/>
    </location>
</feature>
<evidence type="ECO:0000256" key="6">
    <source>
        <dbReference type="ARBA" id="ARBA00022989"/>
    </source>
</evidence>
<reference evidence="11" key="1">
    <citation type="submission" date="2019-09" db="EMBL/GenBank/DDBJ databases">
        <title>Mumia zhuanghuii sp. nov. isolated from the intestinal contents of plateau pika (Ochotona curzoniae) in the Qinghai-Tibet plateau of China.</title>
        <authorList>
            <person name="Tian Z."/>
        </authorList>
    </citation>
    <scope>NUCLEOTIDE SEQUENCE [LARGE SCALE GENOMIC DNA]</scope>
    <source>
        <strain evidence="11">L-033</strain>
    </source>
</reference>
<evidence type="ECO:0000256" key="8">
    <source>
        <dbReference type="SAM" id="Phobius"/>
    </source>
</evidence>